<name>A0A8H6IGC8_9AGAR</name>
<evidence type="ECO:0000256" key="1">
    <source>
        <dbReference type="SAM" id="MobiDB-lite"/>
    </source>
</evidence>
<evidence type="ECO:0000313" key="3">
    <source>
        <dbReference type="Proteomes" id="UP000521943"/>
    </source>
</evidence>
<protein>
    <submittedName>
        <fullName evidence="2">Uncharacterized protein</fullName>
    </submittedName>
</protein>
<keyword evidence="3" id="KW-1185">Reference proteome</keyword>
<accession>A0A8H6IGC8</accession>
<dbReference type="Proteomes" id="UP000521943">
    <property type="component" value="Unassembled WGS sequence"/>
</dbReference>
<feature type="compositionally biased region" description="Pro residues" evidence="1">
    <location>
        <begin position="23"/>
        <end position="35"/>
    </location>
</feature>
<organism evidence="2 3">
    <name type="scientific">Ephemerocybe angulata</name>
    <dbReference type="NCBI Taxonomy" id="980116"/>
    <lineage>
        <taxon>Eukaryota</taxon>
        <taxon>Fungi</taxon>
        <taxon>Dikarya</taxon>
        <taxon>Basidiomycota</taxon>
        <taxon>Agaricomycotina</taxon>
        <taxon>Agaricomycetes</taxon>
        <taxon>Agaricomycetidae</taxon>
        <taxon>Agaricales</taxon>
        <taxon>Agaricineae</taxon>
        <taxon>Psathyrellaceae</taxon>
        <taxon>Ephemerocybe</taxon>
    </lineage>
</organism>
<comment type="caution">
    <text evidence="2">The sequence shown here is derived from an EMBL/GenBank/DDBJ whole genome shotgun (WGS) entry which is preliminary data.</text>
</comment>
<evidence type="ECO:0000313" key="2">
    <source>
        <dbReference type="EMBL" id="KAF6763336.1"/>
    </source>
</evidence>
<gene>
    <name evidence="2" type="ORF">DFP72DRAFT_529422</name>
</gene>
<proteinExistence type="predicted"/>
<dbReference type="OrthoDB" id="2889147at2759"/>
<dbReference type="EMBL" id="JACGCI010000006">
    <property type="protein sequence ID" value="KAF6763336.1"/>
    <property type="molecule type" value="Genomic_DNA"/>
</dbReference>
<feature type="region of interest" description="Disordered" evidence="1">
    <location>
        <begin position="1"/>
        <end position="46"/>
    </location>
</feature>
<feature type="compositionally biased region" description="Low complexity" evidence="1">
    <location>
        <begin position="36"/>
        <end position="46"/>
    </location>
</feature>
<dbReference type="AlphaFoldDB" id="A0A8H6IGC8"/>
<reference evidence="2 3" key="1">
    <citation type="submission" date="2020-07" db="EMBL/GenBank/DDBJ databases">
        <title>Comparative genomics of pyrophilous fungi reveals a link between fire events and developmental genes.</title>
        <authorList>
            <consortium name="DOE Joint Genome Institute"/>
            <person name="Steindorff A.S."/>
            <person name="Carver A."/>
            <person name="Calhoun S."/>
            <person name="Stillman K."/>
            <person name="Liu H."/>
            <person name="Lipzen A."/>
            <person name="Pangilinan J."/>
            <person name="Labutti K."/>
            <person name="Bruns T.D."/>
            <person name="Grigoriev I.V."/>
        </authorList>
    </citation>
    <scope>NUCLEOTIDE SEQUENCE [LARGE SCALE GENOMIC DNA]</scope>
    <source>
        <strain evidence="2 3">CBS 144469</strain>
    </source>
</reference>
<sequence>MNPPGLLIGIGRGIGAKVAGPSNPEPQPQPEPEPGPEGVSVETGPPEMSEKVLNTFMAILCDGIFTCVDEPTANKIIEDSLTLFNDDEEALAKVLELKILGKHTPFFYVIANRNCGQSTPSAGNSDPGMPPLLKRMLEICKELSMATQDDIMLALYLDSDNELFQTLRPYLPRFDVKPHKSFFNGEEDQATFTVTTLTSDTFKVAFKIPRFYDRLLIDSVISSYFLASGQRWTLEAVADGATWQFVLSEKGVGPVTGFFNPENGDKVYRTVKVIINPENQTLARLPFKTSYAIHEKGHNQAKIRLNGTDSQFYGTPLVSGKNREVSGEIEITSQVVNRFGARG</sequence>